<comment type="subcellular location">
    <subcellularLocation>
        <location evidence="1 12">Cytoplasm</location>
    </subcellularLocation>
</comment>
<dbReference type="PIRSF" id="PIRSF001529">
    <property type="entry name" value="Ser-tRNA-synth_IIa"/>
    <property type="match status" value="1"/>
</dbReference>
<feature type="binding site" evidence="13">
    <location>
        <position position="230"/>
    </location>
    <ligand>
        <name>L-serine</name>
        <dbReference type="ChEBI" id="CHEBI:33384"/>
    </ligand>
</feature>
<feature type="binding site" evidence="12">
    <location>
        <position position="277"/>
    </location>
    <ligand>
        <name>ATP</name>
        <dbReference type="ChEBI" id="CHEBI:30616"/>
    </ligand>
</feature>
<dbReference type="SUPFAM" id="SSF46589">
    <property type="entry name" value="tRNA-binding arm"/>
    <property type="match status" value="1"/>
</dbReference>
<evidence type="ECO:0000313" key="17">
    <source>
        <dbReference type="EMBL" id="AXA35127.1"/>
    </source>
</evidence>
<evidence type="ECO:0000256" key="10">
    <source>
        <dbReference type="ARBA" id="ARBA00047929"/>
    </source>
</evidence>
<evidence type="ECO:0000256" key="7">
    <source>
        <dbReference type="ARBA" id="ARBA00022840"/>
    </source>
</evidence>
<comment type="domain">
    <text evidence="12">Consists of two distinct domains, a catalytic core and a N-terminal extension that is involved in tRNA binding.</text>
</comment>
<evidence type="ECO:0000256" key="14">
    <source>
        <dbReference type="PIRSR" id="PIRSR001529-2"/>
    </source>
</evidence>
<evidence type="ECO:0000313" key="18">
    <source>
        <dbReference type="Proteomes" id="UP000262583"/>
    </source>
</evidence>
<comment type="catalytic activity">
    <reaction evidence="10 12">
        <text>tRNA(Sec) + L-serine + ATP = L-seryl-tRNA(Sec) + AMP + diphosphate + H(+)</text>
        <dbReference type="Rhea" id="RHEA:42580"/>
        <dbReference type="Rhea" id="RHEA-COMP:9742"/>
        <dbReference type="Rhea" id="RHEA-COMP:10128"/>
        <dbReference type="ChEBI" id="CHEBI:15378"/>
        <dbReference type="ChEBI" id="CHEBI:30616"/>
        <dbReference type="ChEBI" id="CHEBI:33019"/>
        <dbReference type="ChEBI" id="CHEBI:33384"/>
        <dbReference type="ChEBI" id="CHEBI:78442"/>
        <dbReference type="ChEBI" id="CHEBI:78533"/>
        <dbReference type="ChEBI" id="CHEBI:456215"/>
        <dbReference type="EC" id="6.1.1.11"/>
    </reaction>
</comment>
<keyword evidence="9 12" id="KW-0030">Aminoacyl-tRNA synthetase</keyword>
<protein>
    <recommendedName>
        <fullName evidence="12">Serine--tRNA ligase</fullName>
        <ecNumber evidence="12">6.1.1.11</ecNumber>
    </recommendedName>
    <alternativeName>
        <fullName evidence="12">Seryl-tRNA synthetase</fullName>
        <shortName evidence="12">SerRS</shortName>
    </alternativeName>
    <alternativeName>
        <fullName evidence="12">Seryl-tRNA(Ser/Sec) synthetase</fullName>
    </alternativeName>
</protein>
<evidence type="ECO:0000256" key="2">
    <source>
        <dbReference type="ARBA" id="ARBA00005045"/>
    </source>
</evidence>
<feature type="binding site" evidence="14">
    <location>
        <begin position="277"/>
        <end position="280"/>
    </location>
    <ligand>
        <name>ATP</name>
        <dbReference type="ChEBI" id="CHEBI:30616"/>
    </ligand>
</feature>
<evidence type="ECO:0000256" key="11">
    <source>
        <dbReference type="ARBA" id="ARBA00048823"/>
    </source>
</evidence>
<dbReference type="GO" id="GO:0016260">
    <property type="term" value="P:selenocysteine biosynthetic process"/>
    <property type="evidence" value="ECO:0007669"/>
    <property type="project" value="UniProtKB-UniRule"/>
</dbReference>
<comment type="similarity">
    <text evidence="3 12">Belongs to the class-II aminoacyl-tRNA synthetase family. Type-1 seryl-tRNA synthetase subfamily.</text>
</comment>
<evidence type="ECO:0000256" key="5">
    <source>
        <dbReference type="ARBA" id="ARBA00022598"/>
    </source>
</evidence>
<dbReference type="GO" id="GO:0006434">
    <property type="term" value="P:seryl-tRNA aminoacylation"/>
    <property type="evidence" value="ECO:0007669"/>
    <property type="project" value="UniProtKB-UniRule"/>
</dbReference>
<feature type="binding site" evidence="12">
    <location>
        <position position="384"/>
    </location>
    <ligand>
        <name>L-serine</name>
        <dbReference type="ChEBI" id="CHEBI:33384"/>
    </ligand>
</feature>
<dbReference type="SUPFAM" id="SSF55681">
    <property type="entry name" value="Class II aaRS and biotin synthetases"/>
    <property type="match status" value="1"/>
</dbReference>
<evidence type="ECO:0000256" key="15">
    <source>
        <dbReference type="SAM" id="Coils"/>
    </source>
</evidence>
<comment type="catalytic activity">
    <reaction evidence="11 12">
        <text>tRNA(Ser) + L-serine + ATP = L-seryl-tRNA(Ser) + AMP + diphosphate + H(+)</text>
        <dbReference type="Rhea" id="RHEA:12292"/>
        <dbReference type="Rhea" id="RHEA-COMP:9669"/>
        <dbReference type="Rhea" id="RHEA-COMP:9703"/>
        <dbReference type="ChEBI" id="CHEBI:15378"/>
        <dbReference type="ChEBI" id="CHEBI:30616"/>
        <dbReference type="ChEBI" id="CHEBI:33019"/>
        <dbReference type="ChEBI" id="CHEBI:33384"/>
        <dbReference type="ChEBI" id="CHEBI:78442"/>
        <dbReference type="ChEBI" id="CHEBI:78533"/>
        <dbReference type="ChEBI" id="CHEBI:456215"/>
        <dbReference type="EC" id="6.1.1.11"/>
    </reaction>
</comment>
<dbReference type="NCBIfam" id="TIGR00414">
    <property type="entry name" value="serS"/>
    <property type="match status" value="1"/>
</dbReference>
<keyword evidence="5 12" id="KW-0436">Ligase</keyword>
<dbReference type="AlphaFoldDB" id="A0A2Z4Y1Q2"/>
<dbReference type="Gene3D" id="3.30.930.10">
    <property type="entry name" value="Bira Bifunctional Protein, Domain 2"/>
    <property type="match status" value="1"/>
</dbReference>
<dbReference type="KEGG" id="schv:BRCON_0350"/>
<proteinExistence type="inferred from homology"/>
<organism evidence="17 18">
    <name type="scientific">Sumerlaea chitinivorans</name>
    <dbReference type="NCBI Taxonomy" id="2250252"/>
    <lineage>
        <taxon>Bacteria</taxon>
        <taxon>Candidatus Sumerlaeota</taxon>
        <taxon>Candidatus Sumerlaeia</taxon>
        <taxon>Candidatus Sumerlaeales</taxon>
        <taxon>Candidatus Sumerlaeaceae</taxon>
        <taxon>Candidatus Sumerlaea</taxon>
    </lineage>
</organism>
<dbReference type="Pfam" id="PF02403">
    <property type="entry name" value="Seryl_tRNA_N"/>
    <property type="match status" value="1"/>
</dbReference>
<accession>A0A2Z4Y1Q2</accession>
<evidence type="ECO:0000256" key="8">
    <source>
        <dbReference type="ARBA" id="ARBA00022917"/>
    </source>
</evidence>
<evidence type="ECO:0000256" key="4">
    <source>
        <dbReference type="ARBA" id="ARBA00022490"/>
    </source>
</evidence>
<dbReference type="InterPro" id="IPR042103">
    <property type="entry name" value="SerRS_1_N_sf"/>
</dbReference>
<feature type="binding site" evidence="12 14">
    <location>
        <begin position="348"/>
        <end position="351"/>
    </location>
    <ligand>
        <name>ATP</name>
        <dbReference type="ChEBI" id="CHEBI:30616"/>
    </ligand>
</feature>
<dbReference type="GO" id="GO:0005524">
    <property type="term" value="F:ATP binding"/>
    <property type="evidence" value="ECO:0007669"/>
    <property type="project" value="UniProtKB-UniRule"/>
</dbReference>
<evidence type="ECO:0000256" key="9">
    <source>
        <dbReference type="ARBA" id="ARBA00023146"/>
    </source>
</evidence>
<gene>
    <name evidence="12" type="primary">serS</name>
    <name evidence="17" type="ORF">BRCON_0350</name>
</gene>
<dbReference type="GO" id="GO:0005737">
    <property type="term" value="C:cytoplasm"/>
    <property type="evidence" value="ECO:0007669"/>
    <property type="project" value="UniProtKB-SubCell"/>
</dbReference>
<dbReference type="Proteomes" id="UP000262583">
    <property type="component" value="Chromosome"/>
</dbReference>
<dbReference type="CDD" id="cd00770">
    <property type="entry name" value="SerRS_core"/>
    <property type="match status" value="1"/>
</dbReference>
<reference evidence="17 18" key="1">
    <citation type="submission" date="2018-05" db="EMBL/GenBank/DDBJ databases">
        <title>A metagenomic window into the 2 km-deep terrestrial subsurface aquifer revealed taxonomically and functionally diverse microbial community comprising novel uncultured bacterial lineages.</title>
        <authorList>
            <person name="Kadnikov V.V."/>
            <person name="Mardanov A.V."/>
            <person name="Beletsky A.V."/>
            <person name="Banks D."/>
            <person name="Pimenov N.V."/>
            <person name="Frank Y.A."/>
            <person name="Karnachuk O.V."/>
            <person name="Ravin N.V."/>
        </authorList>
    </citation>
    <scope>NUCLEOTIDE SEQUENCE [LARGE SCALE GENOMIC DNA]</scope>
    <source>
        <strain evidence="17">BY</strain>
    </source>
</reference>
<feature type="binding site" evidence="12 13">
    <location>
        <position position="284"/>
    </location>
    <ligand>
        <name>L-serine</name>
        <dbReference type="ChEBI" id="CHEBI:33384"/>
    </ligand>
</feature>
<keyword evidence="4 12" id="KW-0963">Cytoplasm</keyword>
<dbReference type="EC" id="6.1.1.11" evidence="12"/>
<dbReference type="Pfam" id="PF00587">
    <property type="entry name" value="tRNA-synt_2b"/>
    <property type="match status" value="1"/>
</dbReference>
<sequence length="421" mass="48652">MLDLQYLREHPEEVRQRAKLKNVDVDVDTILRVDANRRETLQRAESLRHERRKLSEDIGKRIKAGEDAEPLKEQVRRLGEEIKILEDEAAELEAELKNLLLRVPNLPHESVPVGKDESQNRVVREWGEKPTFDFTPLPHWEIGEKLGIINFEQGSKITGSGFIVYAEAGARLQRALINFMLDMHVERHGYREVYPPFVVSRETMTGTGQLPKFEDDLYRIDRDDLFLIPTAEVPVTNLRREEILNDAELPLYYVAYTPCFRREAGSYGKETRGITRVHQFDKVEMVKLVRPEDSFAELETLVRDAEDVLQALGLHYRVVEICTGDLGFSNCKQYDLEVWAPGMGRYLEVSSCSNFTDFQARRANIRFRREPKSKPEFVHTLNGSGLALPRTMIAILETYQRADGRVVVPEVLRDRMKCDLI</sequence>
<dbReference type="UniPathway" id="UPA00906">
    <property type="reaction ID" value="UER00895"/>
</dbReference>
<evidence type="ECO:0000256" key="6">
    <source>
        <dbReference type="ARBA" id="ARBA00022741"/>
    </source>
</evidence>
<feature type="binding site" evidence="13">
    <location>
        <position position="261"/>
    </location>
    <ligand>
        <name>L-serine</name>
        <dbReference type="ChEBI" id="CHEBI:33384"/>
    </ligand>
</feature>
<feature type="domain" description="Aminoacyl-transfer RNA synthetases class-II family profile" evidence="16">
    <location>
        <begin position="138"/>
        <end position="409"/>
    </location>
</feature>
<comment type="subunit">
    <text evidence="12">Homodimer. The tRNA molecule binds across the dimer.</text>
</comment>
<feature type="binding site" evidence="12">
    <location>
        <begin position="230"/>
        <end position="232"/>
    </location>
    <ligand>
        <name>L-serine</name>
        <dbReference type="ChEBI" id="CHEBI:33384"/>
    </ligand>
</feature>
<dbReference type="HAMAP" id="MF_00176">
    <property type="entry name" value="Ser_tRNA_synth_type1"/>
    <property type="match status" value="1"/>
</dbReference>
<keyword evidence="8 12" id="KW-0648">Protein biosynthesis</keyword>
<comment type="function">
    <text evidence="12">Catalyzes the attachment of serine to tRNA(Ser). Is also able to aminoacylate tRNA(Sec) with serine, to form the misacylated tRNA L-seryl-tRNA(Sec), which will be further converted into selenocysteinyl-tRNA(Sec).</text>
</comment>
<dbReference type="InterPro" id="IPR033729">
    <property type="entry name" value="SerRS_core"/>
</dbReference>
<dbReference type="PROSITE" id="PS50862">
    <property type="entry name" value="AA_TRNA_LIGASE_II"/>
    <property type="match status" value="1"/>
</dbReference>
<dbReference type="PANTHER" id="PTHR43697:SF1">
    <property type="entry name" value="SERINE--TRNA LIGASE"/>
    <property type="match status" value="1"/>
</dbReference>
<keyword evidence="7 12" id="KW-0067">ATP-binding</keyword>
<evidence type="ECO:0000256" key="1">
    <source>
        <dbReference type="ARBA" id="ARBA00004496"/>
    </source>
</evidence>
<dbReference type="InterPro" id="IPR002314">
    <property type="entry name" value="aa-tRNA-synt_IIb"/>
</dbReference>
<dbReference type="GO" id="GO:0004828">
    <property type="term" value="F:serine-tRNA ligase activity"/>
    <property type="evidence" value="ECO:0007669"/>
    <property type="project" value="UniProtKB-UniRule"/>
</dbReference>
<evidence type="ECO:0000256" key="13">
    <source>
        <dbReference type="PIRSR" id="PIRSR001529-1"/>
    </source>
</evidence>
<dbReference type="InterPro" id="IPR002317">
    <property type="entry name" value="Ser-tRNA-ligase_type_1"/>
</dbReference>
<dbReference type="InterPro" id="IPR045864">
    <property type="entry name" value="aa-tRNA-synth_II/BPL/LPL"/>
</dbReference>
<evidence type="ECO:0000259" key="16">
    <source>
        <dbReference type="PROSITE" id="PS50862"/>
    </source>
</evidence>
<feature type="binding site" evidence="13">
    <location>
        <position position="382"/>
    </location>
    <ligand>
        <name>L-serine</name>
        <dbReference type="ChEBI" id="CHEBI:33384"/>
    </ligand>
</feature>
<name>A0A2Z4Y1Q2_SUMC1</name>
<feature type="coiled-coil region" evidence="15">
    <location>
        <begin position="37"/>
        <end position="102"/>
    </location>
</feature>
<keyword evidence="15" id="KW-0175">Coiled coil</keyword>
<evidence type="ECO:0000256" key="3">
    <source>
        <dbReference type="ARBA" id="ARBA00010728"/>
    </source>
</evidence>
<feature type="binding site" evidence="12 14">
    <location>
        <begin position="261"/>
        <end position="263"/>
    </location>
    <ligand>
        <name>ATP</name>
        <dbReference type="ChEBI" id="CHEBI:30616"/>
    </ligand>
</feature>
<keyword evidence="6 12" id="KW-0547">Nucleotide-binding</keyword>
<comment type="pathway">
    <text evidence="2 12">Aminoacyl-tRNA biosynthesis; selenocysteinyl-tRNA(Sec) biosynthesis; L-seryl-tRNA(Sec) from L-serine and tRNA(Sec): step 1/1.</text>
</comment>
<dbReference type="PRINTS" id="PR00981">
    <property type="entry name" value="TRNASYNTHSER"/>
</dbReference>
<dbReference type="PANTHER" id="PTHR43697">
    <property type="entry name" value="SERYL-TRNA SYNTHETASE"/>
    <property type="match status" value="1"/>
</dbReference>
<dbReference type="Gene3D" id="1.10.287.40">
    <property type="entry name" value="Serine-tRNA synthetase, tRNA binding domain"/>
    <property type="match status" value="1"/>
</dbReference>
<dbReference type="EMBL" id="CP030759">
    <property type="protein sequence ID" value="AXA35127.1"/>
    <property type="molecule type" value="Genomic_DNA"/>
</dbReference>
<evidence type="ECO:0000256" key="12">
    <source>
        <dbReference type="HAMAP-Rule" id="MF_00176"/>
    </source>
</evidence>
<dbReference type="InterPro" id="IPR010978">
    <property type="entry name" value="tRNA-bd_arm"/>
</dbReference>
<dbReference type="InterPro" id="IPR006195">
    <property type="entry name" value="aa-tRNA-synth_II"/>
</dbReference>
<dbReference type="InterPro" id="IPR015866">
    <property type="entry name" value="Ser-tRNA-synth_1_N"/>
</dbReference>